<evidence type="ECO:0000256" key="2">
    <source>
        <dbReference type="ARBA" id="ARBA00023274"/>
    </source>
</evidence>
<accession>A0A2M7QCZ4</accession>
<evidence type="ECO:0000256" key="5">
    <source>
        <dbReference type="RuleBase" id="RU003950"/>
    </source>
</evidence>
<dbReference type="Gene3D" id="2.40.150.20">
    <property type="entry name" value="Ribosomal protein L14"/>
    <property type="match status" value="1"/>
</dbReference>
<protein>
    <recommendedName>
        <fullName evidence="3">Large ribosomal subunit protein uL14</fullName>
    </recommendedName>
</protein>
<dbReference type="CDD" id="cd00337">
    <property type="entry name" value="Ribosomal_uL14"/>
    <property type="match status" value="1"/>
</dbReference>
<reference evidence="7" key="1">
    <citation type="submission" date="2017-09" db="EMBL/GenBank/DDBJ databases">
        <title>Depth-based differentiation of microbial function through sediment-hosted aquifers and enrichment of novel symbionts in the deep terrestrial subsurface.</title>
        <authorList>
            <person name="Probst A.J."/>
            <person name="Ladd B."/>
            <person name="Jarett J.K."/>
            <person name="Geller-Mcgrath D.E."/>
            <person name="Sieber C.M.K."/>
            <person name="Emerson J.B."/>
            <person name="Anantharaman K."/>
            <person name="Thomas B.C."/>
            <person name="Malmstrom R."/>
            <person name="Stieglmeier M."/>
            <person name="Klingl A."/>
            <person name="Woyke T."/>
            <person name="Ryan C.M."/>
            <person name="Banfield J.F."/>
        </authorList>
    </citation>
    <scope>NUCLEOTIDE SEQUENCE [LARGE SCALE GENOMIC DNA]</scope>
</reference>
<dbReference type="InterPro" id="IPR019972">
    <property type="entry name" value="Ribosomal_uL14_CS"/>
</dbReference>
<keyword evidence="3 5" id="KW-0694">RNA-binding</keyword>
<dbReference type="SUPFAM" id="SSF50193">
    <property type="entry name" value="Ribosomal protein L14"/>
    <property type="match status" value="1"/>
</dbReference>
<dbReference type="GO" id="GO:0070180">
    <property type="term" value="F:large ribosomal subunit rRNA binding"/>
    <property type="evidence" value="ECO:0007669"/>
    <property type="project" value="TreeGrafter"/>
</dbReference>
<dbReference type="InterPro" id="IPR005745">
    <property type="entry name" value="Ribosomal_uL14_bac-type"/>
</dbReference>
<evidence type="ECO:0000313" key="6">
    <source>
        <dbReference type="EMBL" id="PIY68743.1"/>
    </source>
</evidence>
<dbReference type="GO" id="GO:0003735">
    <property type="term" value="F:structural constituent of ribosome"/>
    <property type="evidence" value="ECO:0007669"/>
    <property type="project" value="InterPro"/>
</dbReference>
<evidence type="ECO:0000256" key="3">
    <source>
        <dbReference type="HAMAP-Rule" id="MF_01367"/>
    </source>
</evidence>
<dbReference type="Pfam" id="PF00238">
    <property type="entry name" value="Ribosomal_L14"/>
    <property type="match status" value="1"/>
</dbReference>
<keyword evidence="2 3" id="KW-0687">Ribonucleoprotein</keyword>
<dbReference type="InterPro" id="IPR000218">
    <property type="entry name" value="Ribosomal_uL14"/>
</dbReference>
<dbReference type="GO" id="GO:0022625">
    <property type="term" value="C:cytosolic large ribosomal subunit"/>
    <property type="evidence" value="ECO:0007669"/>
    <property type="project" value="TreeGrafter"/>
</dbReference>
<dbReference type="EMBL" id="PFLF01000092">
    <property type="protein sequence ID" value="PIY68743.1"/>
    <property type="molecule type" value="Genomic_DNA"/>
</dbReference>
<name>A0A2M7QCZ4_9BACT</name>
<dbReference type="AlphaFoldDB" id="A0A2M7QCZ4"/>
<proteinExistence type="inferred from homology"/>
<comment type="caution">
    <text evidence="6">The sequence shown here is derived from an EMBL/GenBank/DDBJ whole genome shotgun (WGS) entry which is preliminary data.</text>
</comment>
<dbReference type="HAMAP" id="MF_01367">
    <property type="entry name" value="Ribosomal_uL14"/>
    <property type="match status" value="1"/>
</dbReference>
<comment type="function">
    <text evidence="3 5">Binds to 23S rRNA. Forms part of two intersubunit bridges in the 70S ribosome.</text>
</comment>
<comment type="subunit">
    <text evidence="3">Part of the 50S ribosomal subunit. Forms a cluster with proteins L3 and L19. In the 70S ribosome, L14 and L19 interact and together make contacts with the 16S rRNA in bridges B5 and B8.</text>
</comment>
<evidence type="ECO:0000256" key="1">
    <source>
        <dbReference type="ARBA" id="ARBA00022980"/>
    </source>
</evidence>
<evidence type="ECO:0000313" key="7">
    <source>
        <dbReference type="Proteomes" id="UP000230108"/>
    </source>
</evidence>
<comment type="similarity">
    <text evidence="3 4">Belongs to the universal ribosomal protein uL14 family.</text>
</comment>
<evidence type="ECO:0000256" key="4">
    <source>
        <dbReference type="RuleBase" id="RU003949"/>
    </source>
</evidence>
<dbReference type="GO" id="GO:0006412">
    <property type="term" value="P:translation"/>
    <property type="evidence" value="ECO:0007669"/>
    <property type="project" value="UniProtKB-UniRule"/>
</dbReference>
<dbReference type="NCBIfam" id="TIGR01067">
    <property type="entry name" value="rplN_bact"/>
    <property type="match status" value="1"/>
</dbReference>
<dbReference type="InterPro" id="IPR036853">
    <property type="entry name" value="Ribosomal_uL14_sf"/>
</dbReference>
<dbReference type="PANTHER" id="PTHR11761">
    <property type="entry name" value="50S/60S RIBOSOMAL PROTEIN L14/L23"/>
    <property type="match status" value="1"/>
</dbReference>
<gene>
    <name evidence="3" type="primary">rplN</name>
    <name evidence="6" type="ORF">COY90_04310</name>
</gene>
<organism evidence="6 7">
    <name type="scientific">Candidatus Roizmanbacteria bacterium CG_4_10_14_0_8_um_filter_39_9</name>
    <dbReference type="NCBI Taxonomy" id="1974829"/>
    <lineage>
        <taxon>Bacteria</taxon>
        <taxon>Candidatus Roizmaniibacteriota</taxon>
    </lineage>
</organism>
<dbReference type="Proteomes" id="UP000230108">
    <property type="component" value="Unassembled WGS sequence"/>
</dbReference>
<dbReference type="PANTHER" id="PTHR11761:SF3">
    <property type="entry name" value="LARGE RIBOSOMAL SUBUNIT PROTEIN UL14M"/>
    <property type="match status" value="1"/>
</dbReference>
<dbReference type="SMART" id="SM01374">
    <property type="entry name" value="Ribosomal_L14"/>
    <property type="match status" value="1"/>
</dbReference>
<dbReference type="PROSITE" id="PS00049">
    <property type="entry name" value="RIBOSOMAL_L14"/>
    <property type="match status" value="1"/>
</dbReference>
<keyword evidence="3 5" id="KW-0699">rRNA-binding</keyword>
<keyword evidence="1 3" id="KW-0689">Ribosomal protein</keyword>
<sequence>MLQLRSILVVADNSGAKKVSMIGVPGRGNKMLATVGEVITANVKEAIPYGQIKKGEVVYAVIVRTHKERRRKDGSYIRFDDNACVILAEKESKEPKGSRIFGPIAKEVKDAGFSKIASFAEEMY</sequence>